<dbReference type="KEGG" id="mflg:ABS361_06505"/>
<name>A0AAU7XD37_9HYPH</name>
<organism evidence="1">
    <name type="scientific">Methyloraptor flagellatus</name>
    <dbReference type="NCBI Taxonomy" id="3162530"/>
    <lineage>
        <taxon>Bacteria</taxon>
        <taxon>Pseudomonadati</taxon>
        <taxon>Pseudomonadota</taxon>
        <taxon>Alphaproteobacteria</taxon>
        <taxon>Hyphomicrobiales</taxon>
        <taxon>Ancalomicrobiaceae</taxon>
        <taxon>Methyloraptor</taxon>
    </lineage>
</organism>
<gene>
    <name evidence="1" type="ORF">ABS361_06505</name>
</gene>
<dbReference type="EMBL" id="CP158568">
    <property type="protein sequence ID" value="XBY45894.1"/>
    <property type="molecule type" value="Genomic_DNA"/>
</dbReference>
<evidence type="ECO:0000313" key="1">
    <source>
        <dbReference type="EMBL" id="XBY45894.1"/>
    </source>
</evidence>
<accession>A0AAU7XD37</accession>
<dbReference type="InterPro" id="IPR025528">
    <property type="entry name" value="BrnA_antitoxin"/>
</dbReference>
<sequence length="123" mass="14172">MTENKRATEAFLAAIEAEAKRTRNDDRVYGSDFAKADAYVNKPEDYEDNPEWTEEMFERADWYIGDKLIRRGRPRSEAPKRAVNIRLSPEVLDRFKATGKGWQTRIDAALKEWLAAHPEVGQG</sequence>
<dbReference type="Pfam" id="PF14384">
    <property type="entry name" value="BrnA_antitoxin"/>
    <property type="match status" value="1"/>
</dbReference>
<proteinExistence type="predicted"/>
<dbReference type="AlphaFoldDB" id="A0AAU7XD37"/>
<reference evidence="1" key="1">
    <citation type="submission" date="2024-06" db="EMBL/GenBank/DDBJ databases">
        <title>Methylostella associata gen. nov., sp. nov., a novel Ancalomicrobiaceae-affiliated facultatively methylotrophic bacteria that feed on methanotrophs of the genus Methylococcus.</title>
        <authorList>
            <person name="Saltykova V."/>
            <person name="Danilova O.V."/>
            <person name="Oshkin I.Y."/>
            <person name="Belova S.E."/>
            <person name="Pimenov N.V."/>
            <person name="Dedysh S.N."/>
        </authorList>
    </citation>
    <scope>NUCLEOTIDE SEQUENCE</scope>
    <source>
        <strain evidence="1">S20</strain>
    </source>
</reference>
<protein>
    <submittedName>
        <fullName evidence="1">BrnA antitoxin family protein</fullName>
    </submittedName>
</protein>
<dbReference type="RefSeq" id="WP_407050989.1">
    <property type="nucleotide sequence ID" value="NZ_CP158568.1"/>
</dbReference>